<dbReference type="Proteomes" id="UP000295453">
    <property type="component" value="Unassembled WGS sequence"/>
</dbReference>
<dbReference type="EMBL" id="SJZJ01000001">
    <property type="protein sequence ID" value="TCJ31076.1"/>
    <property type="molecule type" value="Genomic_DNA"/>
</dbReference>
<dbReference type="AlphaFoldDB" id="A0A4R1CLH7"/>
<keyword evidence="3" id="KW-1185">Reference proteome</keyword>
<feature type="transmembrane region" description="Helical" evidence="1">
    <location>
        <begin position="94"/>
        <end position="121"/>
    </location>
</feature>
<evidence type="ECO:0000313" key="2">
    <source>
        <dbReference type="EMBL" id="TCJ31076.1"/>
    </source>
</evidence>
<comment type="caution">
    <text evidence="2">The sequence shown here is derived from an EMBL/GenBank/DDBJ whole genome shotgun (WGS) entry which is preliminary data.</text>
</comment>
<evidence type="ECO:0008006" key="4">
    <source>
        <dbReference type="Google" id="ProtNLM"/>
    </source>
</evidence>
<accession>A0A4R1CLH7</accession>
<keyword evidence="1" id="KW-1133">Transmembrane helix</keyword>
<organism evidence="2 3">
    <name type="scientific">Nocardioides jejuensis</name>
    <dbReference type="NCBI Taxonomy" id="2502782"/>
    <lineage>
        <taxon>Bacteria</taxon>
        <taxon>Bacillati</taxon>
        <taxon>Actinomycetota</taxon>
        <taxon>Actinomycetes</taxon>
        <taxon>Propionibacteriales</taxon>
        <taxon>Nocardioidaceae</taxon>
        <taxon>Nocardioides</taxon>
    </lineage>
</organism>
<protein>
    <recommendedName>
        <fullName evidence="4">DedA family protein</fullName>
    </recommendedName>
</protein>
<name>A0A4R1CLH7_9ACTN</name>
<keyword evidence="1" id="KW-0472">Membrane</keyword>
<dbReference type="OrthoDB" id="3700600at2"/>
<proteinExistence type="predicted"/>
<dbReference type="RefSeq" id="WP_131580832.1">
    <property type="nucleotide sequence ID" value="NZ_SJZJ01000001.1"/>
</dbReference>
<sequence length="158" mass="16721">MKAILGTLGYSVLGSVIPLFNVEVYLVGIATLIPSSAIIPVAIAAGAGQAAGKVVWYHGSLRSMSMPWMQKRLETPKFKARYERWEKVVNGHPLAGAGLTFASGLVGVPPLLVMGVLGGALKMNQVIFFGAIFLGRALQSWAILAGFTSLLDVLPFGH</sequence>
<reference evidence="2 3" key="1">
    <citation type="submission" date="2019-03" db="EMBL/GenBank/DDBJ databases">
        <authorList>
            <person name="Kim M.K.M."/>
        </authorList>
    </citation>
    <scope>NUCLEOTIDE SEQUENCE [LARGE SCALE GENOMIC DNA]</scope>
    <source>
        <strain evidence="2 3">18JY15-6</strain>
    </source>
</reference>
<keyword evidence="1" id="KW-0812">Transmembrane</keyword>
<evidence type="ECO:0000256" key="1">
    <source>
        <dbReference type="SAM" id="Phobius"/>
    </source>
</evidence>
<evidence type="ECO:0000313" key="3">
    <source>
        <dbReference type="Proteomes" id="UP000295453"/>
    </source>
</evidence>
<feature type="transmembrane region" description="Helical" evidence="1">
    <location>
        <begin position="24"/>
        <end position="47"/>
    </location>
</feature>
<feature type="transmembrane region" description="Helical" evidence="1">
    <location>
        <begin position="127"/>
        <end position="154"/>
    </location>
</feature>
<gene>
    <name evidence="2" type="ORF">EPD65_00430</name>
</gene>